<dbReference type="GO" id="GO:0005886">
    <property type="term" value="C:plasma membrane"/>
    <property type="evidence" value="ECO:0007669"/>
    <property type="project" value="UniProtKB-SubCell"/>
</dbReference>
<dbReference type="PROSITE" id="PS50885">
    <property type="entry name" value="HAMP"/>
    <property type="match status" value="1"/>
</dbReference>
<dbReference type="Pfam" id="PF00015">
    <property type="entry name" value="MCPsignal"/>
    <property type="match status" value="1"/>
</dbReference>
<evidence type="ECO:0000256" key="5">
    <source>
        <dbReference type="ARBA" id="ARBA00029447"/>
    </source>
</evidence>
<dbReference type="Gene3D" id="6.10.340.10">
    <property type="match status" value="1"/>
</dbReference>
<evidence type="ECO:0000259" key="8">
    <source>
        <dbReference type="PROSITE" id="PS50111"/>
    </source>
</evidence>
<evidence type="ECO:0000259" key="9">
    <source>
        <dbReference type="PROSITE" id="PS50885"/>
    </source>
</evidence>
<evidence type="ECO:0000256" key="3">
    <source>
        <dbReference type="ARBA" id="ARBA00023136"/>
    </source>
</evidence>
<dbReference type="Proteomes" id="UP000036932">
    <property type="component" value="Unassembled WGS sequence"/>
</dbReference>
<sequence>MRLTLSKKLFLGVLAVILILAVTVAISYTRITAVNTVYGNLIDDKARKLIMIQELAMAIKQEKLALRGYLILGNEESLQEISDSHDNYLKLSKNLGDIIVLPKAKELLSELNEIEEQFYQLAGEEAEFKKQGNTEAYINLVKGEGHKITEEFDQKTEEFTSYQQNILDKGHEDTLATVQSIKTWVLILGIFATLLGIAIAVYLGRLISKPIVTISEAAKKIASGDLTIPKLKVKNKDEIGELAASFNQMSGNLQDLIHQINLNAEQVAATAEELTASSEQTSLAAEQIAASMQEVATGVDNQFKTIGESSHSINEMSMGTREIAQNTKSASAAAVEAHEKAAEGAHAIQTVAEQMQSIQHTFGELDEEIRRLGNRSNEIGQIVEVIKEIAAQTNLLALNASIEAARAGEYGQGFAVVASEVHKLAEQSALSAQQVSTLINSIQSETSQTIHSMQVASKKVAAGIGVVNTAGQSFEHIQESVHAVTAQIQEVSSAVQQMSAGTEQMAHSMQYITEVSENTAAGTQEVAASAEEQQATMKEISIAAHSLSDMAEQHRTTLEKFTV</sequence>
<keyword evidence="11" id="KW-1185">Reference proteome</keyword>
<dbReference type="PRINTS" id="PR00260">
    <property type="entry name" value="CHEMTRNSDUCR"/>
</dbReference>
<dbReference type="PANTHER" id="PTHR32089:SF112">
    <property type="entry name" value="LYSOZYME-LIKE PROTEIN-RELATED"/>
    <property type="match status" value="1"/>
</dbReference>
<comment type="subcellular location">
    <subcellularLocation>
        <location evidence="1">Cell membrane</location>
    </subcellularLocation>
</comment>
<comment type="similarity">
    <text evidence="5">Belongs to the methyl-accepting chemotaxis (MCP) protein family.</text>
</comment>
<dbReference type="AlphaFoldDB" id="A0A0M1P141"/>
<evidence type="ECO:0000256" key="6">
    <source>
        <dbReference type="PROSITE-ProRule" id="PRU00284"/>
    </source>
</evidence>
<accession>A0A0M1P141</accession>
<dbReference type="FunFam" id="1.10.287.950:FF:000001">
    <property type="entry name" value="Methyl-accepting chemotaxis sensory transducer"/>
    <property type="match status" value="1"/>
</dbReference>
<dbReference type="CDD" id="cd11386">
    <property type="entry name" value="MCP_signal"/>
    <property type="match status" value="1"/>
</dbReference>
<dbReference type="InterPro" id="IPR024478">
    <property type="entry name" value="HlyB_4HB_MCP"/>
</dbReference>
<gene>
    <name evidence="10" type="ORF">AM231_00785</name>
</gene>
<dbReference type="InterPro" id="IPR004090">
    <property type="entry name" value="Chemotax_Me-accpt_rcpt"/>
</dbReference>
<feature type="transmembrane region" description="Helical" evidence="7">
    <location>
        <begin position="184"/>
        <end position="203"/>
    </location>
</feature>
<dbReference type="GO" id="GO:0007165">
    <property type="term" value="P:signal transduction"/>
    <property type="evidence" value="ECO:0007669"/>
    <property type="project" value="UniProtKB-KW"/>
</dbReference>
<feature type="domain" description="Methyl-accepting transducer" evidence="8">
    <location>
        <begin position="277"/>
        <end position="513"/>
    </location>
</feature>
<evidence type="ECO:0000313" key="11">
    <source>
        <dbReference type="Proteomes" id="UP000036932"/>
    </source>
</evidence>
<dbReference type="GO" id="GO:0004888">
    <property type="term" value="F:transmembrane signaling receptor activity"/>
    <property type="evidence" value="ECO:0007669"/>
    <property type="project" value="InterPro"/>
</dbReference>
<comment type="caution">
    <text evidence="10">The sequence shown here is derived from an EMBL/GenBank/DDBJ whole genome shotgun (WGS) entry which is preliminary data.</text>
</comment>
<dbReference type="SUPFAM" id="SSF58104">
    <property type="entry name" value="Methyl-accepting chemotaxis protein (MCP) signaling domain"/>
    <property type="match status" value="1"/>
</dbReference>
<dbReference type="InterPro" id="IPR004089">
    <property type="entry name" value="MCPsignal_dom"/>
</dbReference>
<dbReference type="OrthoDB" id="107771at2"/>
<evidence type="ECO:0000256" key="4">
    <source>
        <dbReference type="ARBA" id="ARBA00023224"/>
    </source>
</evidence>
<proteinExistence type="inferred from homology"/>
<protein>
    <submittedName>
        <fullName evidence="10">Chemotaxis protein</fullName>
    </submittedName>
</protein>
<dbReference type="Pfam" id="PF12729">
    <property type="entry name" value="4HB_MCP_1"/>
    <property type="match status" value="1"/>
</dbReference>
<dbReference type="PROSITE" id="PS50111">
    <property type="entry name" value="CHEMOTAXIS_TRANSDUC_2"/>
    <property type="match status" value="1"/>
</dbReference>
<evidence type="ECO:0000256" key="2">
    <source>
        <dbReference type="ARBA" id="ARBA00022475"/>
    </source>
</evidence>
<feature type="domain" description="HAMP" evidence="9">
    <location>
        <begin position="205"/>
        <end position="258"/>
    </location>
</feature>
<organism evidence="10 11">
    <name type="scientific">Paenibacillus solani</name>
    <dbReference type="NCBI Taxonomy" id="1705565"/>
    <lineage>
        <taxon>Bacteria</taxon>
        <taxon>Bacillati</taxon>
        <taxon>Bacillota</taxon>
        <taxon>Bacilli</taxon>
        <taxon>Bacillales</taxon>
        <taxon>Paenibacillaceae</taxon>
        <taxon>Paenibacillus</taxon>
    </lineage>
</organism>
<dbReference type="PATRIC" id="fig|1705565.3.peg.1989"/>
<dbReference type="InterPro" id="IPR003660">
    <property type="entry name" value="HAMP_dom"/>
</dbReference>
<dbReference type="CDD" id="cd06225">
    <property type="entry name" value="HAMP"/>
    <property type="match status" value="1"/>
</dbReference>
<evidence type="ECO:0000256" key="7">
    <source>
        <dbReference type="SAM" id="Phobius"/>
    </source>
</evidence>
<dbReference type="Gene3D" id="1.10.287.950">
    <property type="entry name" value="Methyl-accepting chemotaxis protein"/>
    <property type="match status" value="1"/>
</dbReference>
<dbReference type="GO" id="GO:0006935">
    <property type="term" value="P:chemotaxis"/>
    <property type="evidence" value="ECO:0007669"/>
    <property type="project" value="InterPro"/>
</dbReference>
<dbReference type="SMART" id="SM00304">
    <property type="entry name" value="HAMP"/>
    <property type="match status" value="2"/>
</dbReference>
<dbReference type="EMBL" id="LIUT01000001">
    <property type="protein sequence ID" value="KOR87819.1"/>
    <property type="molecule type" value="Genomic_DNA"/>
</dbReference>
<dbReference type="SMART" id="SM00283">
    <property type="entry name" value="MA"/>
    <property type="match status" value="1"/>
</dbReference>
<keyword evidence="3 7" id="KW-0472">Membrane</keyword>
<keyword evidence="2" id="KW-1003">Cell membrane</keyword>
<evidence type="ECO:0000256" key="1">
    <source>
        <dbReference type="ARBA" id="ARBA00004236"/>
    </source>
</evidence>
<dbReference type="Pfam" id="PF00672">
    <property type="entry name" value="HAMP"/>
    <property type="match status" value="1"/>
</dbReference>
<reference evidence="11" key="1">
    <citation type="submission" date="2015-08" db="EMBL/GenBank/DDBJ databases">
        <title>Genome sequencing project for genomic taxonomy and phylogenomics of Bacillus-like bacteria.</title>
        <authorList>
            <person name="Liu B."/>
            <person name="Wang J."/>
            <person name="Zhu Y."/>
            <person name="Liu G."/>
            <person name="Chen Q."/>
            <person name="Chen Z."/>
            <person name="Lan J."/>
            <person name="Che J."/>
            <person name="Ge C."/>
            <person name="Shi H."/>
            <person name="Pan Z."/>
            <person name="Liu X."/>
        </authorList>
    </citation>
    <scope>NUCLEOTIDE SEQUENCE [LARGE SCALE GENOMIC DNA]</scope>
    <source>
        <strain evidence="11">FJAT-22460</strain>
    </source>
</reference>
<evidence type="ECO:0000313" key="10">
    <source>
        <dbReference type="EMBL" id="KOR87819.1"/>
    </source>
</evidence>
<keyword evidence="7" id="KW-0812">Transmembrane</keyword>
<keyword evidence="7" id="KW-1133">Transmembrane helix</keyword>
<keyword evidence="4 6" id="KW-0807">Transducer</keyword>
<dbReference type="PANTHER" id="PTHR32089">
    <property type="entry name" value="METHYL-ACCEPTING CHEMOTAXIS PROTEIN MCPB"/>
    <property type="match status" value="1"/>
</dbReference>
<name>A0A0M1P141_9BACL</name>